<evidence type="ECO:0008006" key="3">
    <source>
        <dbReference type="Google" id="ProtNLM"/>
    </source>
</evidence>
<dbReference type="EMBL" id="VNIM01000033">
    <property type="protein sequence ID" value="TVV74447.1"/>
    <property type="molecule type" value="Genomic_DNA"/>
</dbReference>
<proteinExistence type="predicted"/>
<evidence type="ECO:0000313" key="1">
    <source>
        <dbReference type="EMBL" id="TVV74447.1"/>
    </source>
</evidence>
<organism evidence="1 2">
    <name type="scientific">Alterirhizorhabdus solaris</name>
    <dbReference type="NCBI Taxonomy" id="2529389"/>
    <lineage>
        <taxon>Bacteria</taxon>
        <taxon>Pseudomonadati</taxon>
        <taxon>Pseudomonadota</taxon>
        <taxon>Alphaproteobacteria</taxon>
        <taxon>Sphingomonadales</taxon>
        <taxon>Rhizorhabdaceae</taxon>
        <taxon>Alterirhizorhabdus</taxon>
    </lineage>
</organism>
<accession>A0A558R514</accession>
<reference evidence="1 2" key="1">
    <citation type="submission" date="2019-07" db="EMBL/GenBank/DDBJ databases">
        <title>Sphingomonas solaris sp. nov., isolated from a solar panel from Boston, Massachusetts.</title>
        <authorList>
            <person name="Tanner K."/>
            <person name="Pascual J."/>
            <person name="Mancuso C."/>
            <person name="Pereto J."/>
            <person name="Khalil A."/>
            <person name="Vilanova C."/>
        </authorList>
    </citation>
    <scope>NUCLEOTIDE SEQUENCE [LARGE SCALE GENOMIC DNA]</scope>
    <source>
        <strain evidence="1 2">R4DWN</strain>
    </source>
</reference>
<name>A0A558R514_9SPHN</name>
<dbReference type="RefSeq" id="WP_145150690.1">
    <property type="nucleotide sequence ID" value="NZ_VNIM01000033.1"/>
</dbReference>
<sequence length="117" mass="12296">MRIAYRNVGQAPRMIAIGGLKMSHAAGEAALRTAVDATGVDLTDARADNDRPHVIFALENGSDNPAKLDLPPGASREIDAELTSFTSTGSVRPGDRIAATIPMGRQPVDVTFVARSP</sequence>
<protein>
    <recommendedName>
        <fullName evidence="3">Copper chaperone PCu(A)C</fullName>
    </recommendedName>
</protein>
<evidence type="ECO:0000313" key="2">
    <source>
        <dbReference type="Proteomes" id="UP000318681"/>
    </source>
</evidence>
<comment type="caution">
    <text evidence="1">The sequence shown here is derived from an EMBL/GenBank/DDBJ whole genome shotgun (WGS) entry which is preliminary data.</text>
</comment>
<dbReference type="OrthoDB" id="7553872at2"/>
<gene>
    <name evidence="1" type="ORF">FOY91_09710</name>
</gene>
<dbReference type="AlphaFoldDB" id="A0A558R514"/>
<keyword evidence="2" id="KW-1185">Reference proteome</keyword>
<dbReference type="Proteomes" id="UP000318681">
    <property type="component" value="Unassembled WGS sequence"/>
</dbReference>